<feature type="binding site" evidence="11">
    <location>
        <position position="74"/>
    </location>
    <ligand>
        <name>Zn(2+)</name>
        <dbReference type="ChEBI" id="CHEBI:29105"/>
        <note>catalytic</note>
    </ligand>
</feature>
<feature type="binding site" evidence="11">
    <location>
        <position position="106"/>
    </location>
    <ligand>
        <name>Zn(2+)</name>
        <dbReference type="ChEBI" id="CHEBI:29105"/>
        <note>catalytic</note>
    </ligand>
</feature>
<dbReference type="InterPro" id="IPR050202">
    <property type="entry name" value="Cyt/Deoxycyt_deaminase"/>
</dbReference>
<keyword evidence="15" id="KW-1185">Reference proteome</keyword>
<dbReference type="SUPFAM" id="SSF53927">
    <property type="entry name" value="Cytidine deaminase-like"/>
    <property type="match status" value="1"/>
</dbReference>
<evidence type="ECO:0000256" key="2">
    <source>
        <dbReference type="ARBA" id="ARBA00003949"/>
    </source>
</evidence>
<feature type="active site" description="Proton donor" evidence="10">
    <location>
        <position position="76"/>
    </location>
</feature>
<dbReference type="GO" id="GO:0005829">
    <property type="term" value="C:cytosol"/>
    <property type="evidence" value="ECO:0007669"/>
    <property type="project" value="TreeGrafter"/>
</dbReference>
<dbReference type="GO" id="GO:0004126">
    <property type="term" value="F:cytidine deaminase activity"/>
    <property type="evidence" value="ECO:0007669"/>
    <property type="project" value="UniProtKB-UniRule"/>
</dbReference>
<dbReference type="PANTHER" id="PTHR11644">
    <property type="entry name" value="CYTIDINE DEAMINASE"/>
    <property type="match status" value="1"/>
</dbReference>
<dbReference type="InterPro" id="IPR006262">
    <property type="entry name" value="Cyt_deam_tetra"/>
</dbReference>
<reference evidence="14 15" key="1">
    <citation type="journal article" date="2024" name="BMC Genomics">
        <title>De novo assembly and annotation of Popillia japonica's genome with initial clues to its potential as an invasive pest.</title>
        <authorList>
            <person name="Cucini C."/>
            <person name="Boschi S."/>
            <person name="Funari R."/>
            <person name="Cardaioli E."/>
            <person name="Iannotti N."/>
            <person name="Marturano G."/>
            <person name="Paoli F."/>
            <person name="Bruttini M."/>
            <person name="Carapelli A."/>
            <person name="Frati F."/>
            <person name="Nardi F."/>
        </authorList>
    </citation>
    <scope>NUCLEOTIDE SEQUENCE [LARGE SCALE GENOMIC DNA]</scope>
    <source>
        <strain evidence="14">DMR45628</strain>
    </source>
</reference>
<comment type="cofactor">
    <cofactor evidence="1 11 12">
        <name>Zn(2+)</name>
        <dbReference type="ChEBI" id="CHEBI:29105"/>
    </cofactor>
</comment>
<evidence type="ECO:0000256" key="1">
    <source>
        <dbReference type="ARBA" id="ARBA00001947"/>
    </source>
</evidence>
<feature type="domain" description="CMP/dCMP-type deaminase" evidence="13">
    <location>
        <begin position="22"/>
        <end position="147"/>
    </location>
</feature>
<dbReference type="PANTHER" id="PTHR11644:SF2">
    <property type="entry name" value="CYTIDINE DEAMINASE"/>
    <property type="match status" value="1"/>
</dbReference>
<keyword evidence="7 11" id="KW-0862">Zinc</keyword>
<protein>
    <recommendedName>
        <fullName evidence="4 12">Cytidine deaminase</fullName>
        <ecNumber evidence="4 12">3.5.4.5</ecNumber>
    </recommendedName>
    <alternativeName>
        <fullName evidence="8 12">Cytidine aminohydrolase</fullName>
    </alternativeName>
</protein>
<evidence type="ECO:0000256" key="4">
    <source>
        <dbReference type="ARBA" id="ARBA00012783"/>
    </source>
</evidence>
<dbReference type="Proteomes" id="UP001458880">
    <property type="component" value="Unassembled WGS sequence"/>
</dbReference>
<evidence type="ECO:0000256" key="11">
    <source>
        <dbReference type="PIRSR" id="PIRSR606262-3"/>
    </source>
</evidence>
<comment type="caution">
    <text evidence="14">The sequence shown here is derived from an EMBL/GenBank/DDBJ whole genome shotgun (WGS) entry which is preliminary data.</text>
</comment>
<keyword evidence="5 11" id="KW-0479">Metal-binding</keyword>
<dbReference type="AlphaFoldDB" id="A0AAW1MAW2"/>
<dbReference type="InterPro" id="IPR016193">
    <property type="entry name" value="Cytidine_deaminase-like"/>
</dbReference>
<evidence type="ECO:0000313" key="15">
    <source>
        <dbReference type="Proteomes" id="UP001458880"/>
    </source>
</evidence>
<dbReference type="GO" id="GO:0072527">
    <property type="term" value="P:pyrimidine-containing compound metabolic process"/>
    <property type="evidence" value="ECO:0007669"/>
    <property type="project" value="UniProtKB-ARBA"/>
</dbReference>
<dbReference type="GO" id="GO:0055086">
    <property type="term" value="P:nucleobase-containing small molecule metabolic process"/>
    <property type="evidence" value="ECO:0007669"/>
    <property type="project" value="UniProtKB-ARBA"/>
</dbReference>
<organism evidence="14 15">
    <name type="scientific">Popillia japonica</name>
    <name type="common">Japanese beetle</name>
    <dbReference type="NCBI Taxonomy" id="7064"/>
    <lineage>
        <taxon>Eukaryota</taxon>
        <taxon>Metazoa</taxon>
        <taxon>Ecdysozoa</taxon>
        <taxon>Arthropoda</taxon>
        <taxon>Hexapoda</taxon>
        <taxon>Insecta</taxon>
        <taxon>Pterygota</taxon>
        <taxon>Neoptera</taxon>
        <taxon>Endopterygota</taxon>
        <taxon>Coleoptera</taxon>
        <taxon>Polyphaga</taxon>
        <taxon>Scarabaeiformia</taxon>
        <taxon>Scarabaeidae</taxon>
        <taxon>Rutelinae</taxon>
        <taxon>Popillia</taxon>
    </lineage>
</organism>
<evidence type="ECO:0000313" key="14">
    <source>
        <dbReference type="EMBL" id="KAK9743994.1"/>
    </source>
</evidence>
<evidence type="ECO:0000256" key="5">
    <source>
        <dbReference type="ARBA" id="ARBA00022723"/>
    </source>
</evidence>
<dbReference type="Pfam" id="PF00383">
    <property type="entry name" value="dCMP_cyt_deam_1"/>
    <property type="match status" value="1"/>
</dbReference>
<dbReference type="Gene3D" id="3.40.140.10">
    <property type="entry name" value="Cytidine Deaminase, domain 2"/>
    <property type="match status" value="1"/>
</dbReference>
<dbReference type="InterPro" id="IPR002125">
    <property type="entry name" value="CMP_dCMP_dom"/>
</dbReference>
<evidence type="ECO:0000259" key="13">
    <source>
        <dbReference type="PROSITE" id="PS51747"/>
    </source>
</evidence>
<gene>
    <name evidence="14" type="ORF">QE152_g8203</name>
</gene>
<keyword evidence="6 12" id="KW-0378">Hydrolase</keyword>
<dbReference type="PROSITE" id="PS51747">
    <property type="entry name" value="CYT_DCMP_DEAMINASES_2"/>
    <property type="match status" value="1"/>
</dbReference>
<dbReference type="FunFam" id="3.40.140.10:FF:000008">
    <property type="entry name" value="Cytidine deaminase"/>
    <property type="match status" value="1"/>
</dbReference>
<dbReference type="EC" id="3.5.4.5" evidence="4 12"/>
<dbReference type="EMBL" id="JASPKY010000064">
    <property type="protein sequence ID" value="KAK9743994.1"/>
    <property type="molecule type" value="Genomic_DNA"/>
</dbReference>
<dbReference type="NCBIfam" id="TIGR01354">
    <property type="entry name" value="cyt_deam_tetra"/>
    <property type="match status" value="1"/>
</dbReference>
<comment type="catalytic activity">
    <reaction evidence="12">
        <text>2'-deoxycytidine + H2O + H(+) = 2'-deoxyuridine + NH4(+)</text>
        <dbReference type="Rhea" id="RHEA:13433"/>
        <dbReference type="ChEBI" id="CHEBI:15377"/>
        <dbReference type="ChEBI" id="CHEBI:15378"/>
        <dbReference type="ChEBI" id="CHEBI:15698"/>
        <dbReference type="ChEBI" id="CHEBI:16450"/>
        <dbReference type="ChEBI" id="CHEBI:28938"/>
        <dbReference type="EC" id="3.5.4.5"/>
    </reaction>
</comment>
<sequence length="151" mass="16379">MTNSTSSQQSNLKILQLEDLDANIQKILRIAVETRENAYCPYSKFQVGAAVLCADGSMYGGCNIENVSFTVGTCAERVAYGKAISDGKRNFTAVAVVGSMEFTSPCGACRQYISEFGYVDVYIACPNLKKIAVTSIEALLPCAFKRTDNPF</sequence>
<evidence type="ECO:0000256" key="9">
    <source>
        <dbReference type="ARBA" id="ARBA00049558"/>
    </source>
</evidence>
<dbReference type="CDD" id="cd01283">
    <property type="entry name" value="cytidine_deaminase"/>
    <property type="match status" value="1"/>
</dbReference>
<name>A0AAW1MAW2_POPJA</name>
<evidence type="ECO:0000256" key="8">
    <source>
        <dbReference type="ARBA" id="ARBA00032005"/>
    </source>
</evidence>
<comment type="function">
    <text evidence="2 12">This enzyme scavenges exogenous and endogenous cytidine and 2'-deoxycytidine for UMP synthesis.</text>
</comment>
<comment type="similarity">
    <text evidence="3 12">Belongs to the cytidine and deoxycytidylate deaminase family.</text>
</comment>
<dbReference type="GO" id="GO:0008270">
    <property type="term" value="F:zinc ion binding"/>
    <property type="evidence" value="ECO:0007669"/>
    <property type="project" value="UniProtKB-UniRule"/>
</dbReference>
<evidence type="ECO:0000256" key="3">
    <source>
        <dbReference type="ARBA" id="ARBA00006576"/>
    </source>
</evidence>
<evidence type="ECO:0000256" key="6">
    <source>
        <dbReference type="ARBA" id="ARBA00022801"/>
    </source>
</evidence>
<proteinExistence type="inferred from homology"/>
<accession>A0AAW1MAW2</accession>
<dbReference type="NCBIfam" id="NF004064">
    <property type="entry name" value="PRK05578.1"/>
    <property type="match status" value="1"/>
</dbReference>
<evidence type="ECO:0000256" key="7">
    <source>
        <dbReference type="ARBA" id="ARBA00022833"/>
    </source>
</evidence>
<comment type="catalytic activity">
    <reaction evidence="9 12">
        <text>cytidine + H2O + H(+) = uridine + NH4(+)</text>
        <dbReference type="Rhea" id="RHEA:16069"/>
        <dbReference type="ChEBI" id="CHEBI:15377"/>
        <dbReference type="ChEBI" id="CHEBI:15378"/>
        <dbReference type="ChEBI" id="CHEBI:16704"/>
        <dbReference type="ChEBI" id="CHEBI:17562"/>
        <dbReference type="ChEBI" id="CHEBI:28938"/>
        <dbReference type="EC" id="3.5.4.5"/>
    </reaction>
</comment>
<evidence type="ECO:0000256" key="10">
    <source>
        <dbReference type="PIRSR" id="PIRSR606262-1"/>
    </source>
</evidence>
<evidence type="ECO:0000256" key="12">
    <source>
        <dbReference type="RuleBase" id="RU364006"/>
    </source>
</evidence>
<feature type="binding site" evidence="11">
    <location>
        <position position="109"/>
    </location>
    <ligand>
        <name>Zn(2+)</name>
        <dbReference type="ChEBI" id="CHEBI:29105"/>
        <note>catalytic</note>
    </ligand>
</feature>